<dbReference type="GeneID" id="85329483"/>
<evidence type="ECO:0000256" key="3">
    <source>
        <dbReference type="PIRSR" id="PIRSR000137-2"/>
    </source>
</evidence>
<dbReference type="InterPro" id="IPR012132">
    <property type="entry name" value="GMC_OxRdtase"/>
</dbReference>
<evidence type="ECO:0000259" key="5">
    <source>
        <dbReference type="PROSITE" id="PS00624"/>
    </source>
</evidence>
<dbReference type="RefSeq" id="XP_060290504.1">
    <property type="nucleotide sequence ID" value="XM_060446213.1"/>
</dbReference>
<keyword evidence="7" id="KW-1185">Reference proteome</keyword>
<accession>A0AA39ZUA5</accession>
<dbReference type="SUPFAM" id="SSF54373">
    <property type="entry name" value="FAD-linked reductases, C-terminal domain"/>
    <property type="match status" value="1"/>
</dbReference>
<feature type="binding site" evidence="3">
    <location>
        <position position="102"/>
    </location>
    <ligand>
        <name>FAD</name>
        <dbReference type="ChEBI" id="CHEBI:57692"/>
    </ligand>
</feature>
<dbReference type="GO" id="GO:0016614">
    <property type="term" value="F:oxidoreductase activity, acting on CH-OH group of donors"/>
    <property type="evidence" value="ECO:0007669"/>
    <property type="project" value="InterPro"/>
</dbReference>
<evidence type="ECO:0000313" key="6">
    <source>
        <dbReference type="EMBL" id="KAK0703645.1"/>
    </source>
</evidence>
<comment type="similarity">
    <text evidence="1">Belongs to the GMC oxidoreductase family.</text>
</comment>
<feature type="binding site" evidence="3">
    <location>
        <position position="239"/>
    </location>
    <ligand>
        <name>FAD</name>
        <dbReference type="ChEBI" id="CHEBI:57692"/>
    </ligand>
</feature>
<comment type="cofactor">
    <cofactor evidence="3">
        <name>FAD</name>
        <dbReference type="ChEBI" id="CHEBI:57692"/>
    </cofactor>
</comment>
<gene>
    <name evidence="6" type="ORF">B0T26DRAFT_757171</name>
</gene>
<dbReference type="Pfam" id="PF05199">
    <property type="entry name" value="GMC_oxred_C"/>
    <property type="match status" value="1"/>
</dbReference>
<dbReference type="AlphaFoldDB" id="A0AA39ZUA5"/>
<evidence type="ECO:0000313" key="7">
    <source>
        <dbReference type="Proteomes" id="UP001172101"/>
    </source>
</evidence>
<sequence length="599" mass="63650">MLGKNWSLVFLAAVGAAAKDPYDYVLVGGGTAGLALATRLSIGLPNSQILVLEAGPAALDELRINVPGLRGSALGSIYDWNFTTTAQEHLGNRTIDVNRGKVLGGSAALNYLCYDRAAAAEYDAWGQLGNSGWNWNVMLAAMMKAENFTGADDGDKHGRTGPIRNTFNRVIPEMLTTWKPTLKKLGVPGNDEGSLGGNPIGVMYQPTNIDTTHWTRSNSANSYLPLAGPNLEVRTNSPVARVEFAKRVGSEPLRATGVVLEDGTTILARREVILSAGAVQSPGLLEMSGIGQPAVLSAAGITPLVPLAGVGENYQDHIRTSNVYRVKPNISSFDAMIFDSNGAFATEQMRQWLAGNYSWYDYTTAAYSFLNWGHVTSNTTSEATLISLAERSASSSNTTSVIDRKKLDFLRDPSVPQLELIMESNFVGAGAYPGGSFMTLISSIMHPMSRGSVHMPPAGSGSGKPIIDPGYLSSEYDVQALIAGAKFARRVAQTEPMAALWEAEAEPGAGVQTEQQWRDWATATMGSFYHPVGTCAMLPERDGGVVDASLVVHGTANLRVADCSVIPVLLSAHLQTAAYGIAEVAADLVIRAARGVVVV</sequence>
<dbReference type="PIRSF" id="PIRSF000137">
    <property type="entry name" value="Alcohol_oxidase"/>
    <property type="match status" value="1"/>
</dbReference>
<dbReference type="GO" id="GO:0044550">
    <property type="term" value="P:secondary metabolite biosynthetic process"/>
    <property type="evidence" value="ECO:0007669"/>
    <property type="project" value="TreeGrafter"/>
</dbReference>
<evidence type="ECO:0000256" key="1">
    <source>
        <dbReference type="ARBA" id="ARBA00010790"/>
    </source>
</evidence>
<dbReference type="InterPro" id="IPR000172">
    <property type="entry name" value="GMC_OxRdtase_N"/>
</dbReference>
<feature type="chain" id="PRO_5041407534" evidence="4">
    <location>
        <begin position="19"/>
        <end position="599"/>
    </location>
</feature>
<evidence type="ECO:0000256" key="2">
    <source>
        <dbReference type="PIRSR" id="PIRSR000137-1"/>
    </source>
</evidence>
<keyword evidence="3" id="KW-0285">Flavoprotein</keyword>
<comment type="caution">
    <text evidence="6">The sequence shown here is derived from an EMBL/GenBank/DDBJ whole genome shotgun (WGS) entry which is preliminary data.</text>
</comment>
<protein>
    <submittedName>
        <fullName evidence="6">Choline dehydrogenase</fullName>
    </submittedName>
</protein>
<name>A0AA39ZUA5_9PEZI</name>
<dbReference type="SUPFAM" id="SSF51905">
    <property type="entry name" value="FAD/NAD(P)-binding domain"/>
    <property type="match status" value="1"/>
</dbReference>
<dbReference type="Gene3D" id="3.30.560.10">
    <property type="entry name" value="Glucose Oxidase, domain 3"/>
    <property type="match status" value="1"/>
</dbReference>
<keyword evidence="4" id="KW-0732">Signal</keyword>
<dbReference type="GO" id="GO:0050660">
    <property type="term" value="F:flavin adenine dinucleotide binding"/>
    <property type="evidence" value="ECO:0007669"/>
    <property type="project" value="InterPro"/>
</dbReference>
<dbReference type="PANTHER" id="PTHR11552">
    <property type="entry name" value="GLUCOSE-METHANOL-CHOLINE GMC OXIDOREDUCTASE"/>
    <property type="match status" value="1"/>
</dbReference>
<dbReference type="Proteomes" id="UP001172101">
    <property type="component" value="Unassembled WGS sequence"/>
</dbReference>
<dbReference type="PROSITE" id="PS00624">
    <property type="entry name" value="GMC_OXRED_2"/>
    <property type="match status" value="1"/>
</dbReference>
<dbReference type="InterPro" id="IPR007867">
    <property type="entry name" value="GMC_OxRtase_C"/>
</dbReference>
<proteinExistence type="inferred from homology"/>
<dbReference type="PANTHER" id="PTHR11552:SF115">
    <property type="entry name" value="DEHYDROGENASE XPTC-RELATED"/>
    <property type="match status" value="1"/>
</dbReference>
<feature type="domain" description="Glucose-methanol-choline oxidoreductase N-terminal" evidence="5">
    <location>
        <begin position="277"/>
        <end position="291"/>
    </location>
</feature>
<dbReference type="EMBL" id="JAUIRO010000008">
    <property type="protein sequence ID" value="KAK0703645.1"/>
    <property type="molecule type" value="Genomic_DNA"/>
</dbReference>
<feature type="signal peptide" evidence="4">
    <location>
        <begin position="1"/>
        <end position="18"/>
    </location>
</feature>
<organism evidence="6 7">
    <name type="scientific">Lasiosphaeria miniovina</name>
    <dbReference type="NCBI Taxonomy" id="1954250"/>
    <lineage>
        <taxon>Eukaryota</taxon>
        <taxon>Fungi</taxon>
        <taxon>Dikarya</taxon>
        <taxon>Ascomycota</taxon>
        <taxon>Pezizomycotina</taxon>
        <taxon>Sordariomycetes</taxon>
        <taxon>Sordariomycetidae</taxon>
        <taxon>Sordariales</taxon>
        <taxon>Lasiosphaeriaceae</taxon>
        <taxon>Lasiosphaeria</taxon>
    </lineage>
</organism>
<feature type="active site" description="Proton acceptor" evidence="2">
    <location>
        <position position="573"/>
    </location>
</feature>
<feature type="active site" description="Proton donor" evidence="2">
    <location>
        <position position="530"/>
    </location>
</feature>
<reference evidence="6" key="1">
    <citation type="submission" date="2023-06" db="EMBL/GenBank/DDBJ databases">
        <title>Genome-scale phylogeny and comparative genomics of the fungal order Sordariales.</title>
        <authorList>
            <consortium name="Lawrence Berkeley National Laboratory"/>
            <person name="Hensen N."/>
            <person name="Bonometti L."/>
            <person name="Westerberg I."/>
            <person name="Brannstrom I.O."/>
            <person name="Guillou S."/>
            <person name="Cros-Aarteil S."/>
            <person name="Calhoun S."/>
            <person name="Haridas S."/>
            <person name="Kuo A."/>
            <person name="Mondo S."/>
            <person name="Pangilinan J."/>
            <person name="Riley R."/>
            <person name="LaButti K."/>
            <person name="Andreopoulos B."/>
            <person name="Lipzen A."/>
            <person name="Chen C."/>
            <person name="Yanf M."/>
            <person name="Daum C."/>
            <person name="Ng V."/>
            <person name="Clum A."/>
            <person name="Steindorff A."/>
            <person name="Ohm R."/>
            <person name="Martin F."/>
            <person name="Silar P."/>
            <person name="Natvig D."/>
            <person name="Lalanne C."/>
            <person name="Gautier V."/>
            <person name="Ament-velasquez S.L."/>
            <person name="Kruys A."/>
            <person name="Hutchinson M.I."/>
            <person name="Powell A.J."/>
            <person name="Barry K."/>
            <person name="Miller A.N."/>
            <person name="Grigoriev I.V."/>
            <person name="Debuchy R."/>
            <person name="Gladieux P."/>
            <person name="Thoren M.H."/>
            <person name="Johannesson H."/>
        </authorList>
    </citation>
    <scope>NUCLEOTIDE SEQUENCE</scope>
    <source>
        <strain evidence="6">SMH2392-1A</strain>
    </source>
</reference>
<dbReference type="Pfam" id="PF00732">
    <property type="entry name" value="GMC_oxred_N"/>
    <property type="match status" value="1"/>
</dbReference>
<dbReference type="InterPro" id="IPR036188">
    <property type="entry name" value="FAD/NAD-bd_sf"/>
</dbReference>
<evidence type="ECO:0000256" key="4">
    <source>
        <dbReference type="SAM" id="SignalP"/>
    </source>
</evidence>
<dbReference type="Gene3D" id="3.50.50.60">
    <property type="entry name" value="FAD/NAD(P)-binding domain"/>
    <property type="match status" value="1"/>
</dbReference>
<keyword evidence="3" id="KW-0274">FAD</keyword>